<keyword evidence="4" id="KW-1000">Mitochondrion outer membrane</keyword>
<dbReference type="PANTHER" id="PTHR10780">
    <property type="entry name" value="MITOCHONDRIAL CARRIER HOMOLOG"/>
    <property type="match status" value="1"/>
</dbReference>
<dbReference type="AlphaFoldDB" id="A0A0V0XSE9"/>
<name>A0A0V0XSE9_TRIPS</name>
<evidence type="ECO:0000256" key="7">
    <source>
        <dbReference type="ARBA" id="ARBA00023136"/>
    </source>
</evidence>
<evidence type="ECO:0000256" key="2">
    <source>
        <dbReference type="ARBA" id="ARBA00022692"/>
    </source>
</evidence>
<dbReference type="PANTHER" id="PTHR10780:SF18">
    <property type="entry name" value="LD43650P"/>
    <property type="match status" value="1"/>
</dbReference>
<comment type="caution">
    <text evidence="9">The sequence shown here is derived from an EMBL/GenBank/DDBJ whole genome shotgun (WGS) entry which is preliminary data.</text>
</comment>
<comment type="subcellular location">
    <subcellularLocation>
        <location evidence="1">Mitochondrion outer membrane</location>
        <topology evidence="1">Multi-pass membrane protein</topology>
    </subcellularLocation>
</comment>
<evidence type="ECO:0000313" key="10">
    <source>
        <dbReference type="Proteomes" id="UP000054815"/>
    </source>
</evidence>
<organism evidence="9 10">
    <name type="scientific">Trichinella pseudospiralis</name>
    <name type="common">Parasitic roundworm</name>
    <dbReference type="NCBI Taxonomy" id="6337"/>
    <lineage>
        <taxon>Eukaryota</taxon>
        <taxon>Metazoa</taxon>
        <taxon>Ecdysozoa</taxon>
        <taxon>Nematoda</taxon>
        <taxon>Enoplea</taxon>
        <taxon>Dorylaimia</taxon>
        <taxon>Trichinellida</taxon>
        <taxon>Trichinellidae</taxon>
        <taxon>Trichinella</taxon>
    </lineage>
</organism>
<dbReference type="GO" id="GO:0005741">
    <property type="term" value="C:mitochondrial outer membrane"/>
    <property type="evidence" value="ECO:0007669"/>
    <property type="project" value="UniProtKB-SubCell"/>
</dbReference>
<evidence type="ECO:0000256" key="8">
    <source>
        <dbReference type="SAM" id="Phobius"/>
    </source>
</evidence>
<dbReference type="SUPFAM" id="SSF103506">
    <property type="entry name" value="Mitochondrial carrier"/>
    <property type="match status" value="1"/>
</dbReference>
<evidence type="ECO:0000256" key="4">
    <source>
        <dbReference type="ARBA" id="ARBA00022787"/>
    </source>
</evidence>
<feature type="transmembrane region" description="Helical" evidence="8">
    <location>
        <begin position="165"/>
        <end position="192"/>
    </location>
</feature>
<reference evidence="9 10" key="1">
    <citation type="submission" date="2015-01" db="EMBL/GenBank/DDBJ databases">
        <title>Evolution of Trichinella species and genotypes.</title>
        <authorList>
            <person name="Korhonen P.K."/>
            <person name="Edoardo P."/>
            <person name="Giuseppe L.R."/>
            <person name="Gasser R.B."/>
        </authorList>
    </citation>
    <scope>NUCLEOTIDE SEQUENCE [LARGE SCALE GENOMIC DNA]</scope>
    <source>
        <strain evidence="9">ISS141</strain>
    </source>
</reference>
<evidence type="ECO:0000256" key="5">
    <source>
        <dbReference type="ARBA" id="ARBA00022989"/>
    </source>
</evidence>
<keyword evidence="5 8" id="KW-1133">Transmembrane helix</keyword>
<dbReference type="InterPro" id="IPR023395">
    <property type="entry name" value="MCP_dom_sf"/>
</dbReference>
<accession>A0A0V0XSE9</accession>
<dbReference type="EMBL" id="JYDU01000150">
    <property type="protein sequence ID" value="KRX90970.1"/>
    <property type="molecule type" value="Genomic_DNA"/>
</dbReference>
<protein>
    <submittedName>
        <fullName evidence="9">Mitochondrial carrier-like protein 2</fullName>
    </submittedName>
</protein>
<gene>
    <name evidence="9" type="primary">Mtch2</name>
    <name evidence="9" type="ORF">T4E_10618</name>
</gene>
<dbReference type="Proteomes" id="UP000054815">
    <property type="component" value="Unassembled WGS sequence"/>
</dbReference>
<keyword evidence="3" id="KW-0677">Repeat</keyword>
<keyword evidence="7 8" id="KW-0472">Membrane</keyword>
<keyword evidence="2 8" id="KW-0812">Transmembrane</keyword>
<sequence length="303" mass="35313">MNITLKNRKVAVINFHLFMMVMITNKPTMNKEEFSELNSTDSYGSFLMRIVNEKRQYNVHPCIFIQSFVTYPISMTKILCQLGFEPLPLEVGTALFSKTCLDKADPGKTNDRLCLLDYAYFLKQSNVSCTFAIALLCRTVAQLIFDENKYTGSVFRRFWTAYEETGFRGFFSGIVAELIGEMCFLWISAHILRYLRKMILEQSEIKKKVRRTELIFPAFATFLIPRILKGKFYPFHLVATIMAVNGSSLKVANPPFYPIFDRWQNCYAYMDEIKQFDRGRKMFNRVYKGAYESLNGKLYALPY</sequence>
<dbReference type="Gene3D" id="1.50.40.10">
    <property type="entry name" value="Mitochondrial carrier domain"/>
    <property type="match status" value="1"/>
</dbReference>
<evidence type="ECO:0000256" key="3">
    <source>
        <dbReference type="ARBA" id="ARBA00022737"/>
    </source>
</evidence>
<proteinExistence type="predicted"/>
<evidence type="ECO:0000256" key="6">
    <source>
        <dbReference type="ARBA" id="ARBA00023128"/>
    </source>
</evidence>
<evidence type="ECO:0000256" key="1">
    <source>
        <dbReference type="ARBA" id="ARBA00004374"/>
    </source>
</evidence>
<evidence type="ECO:0000313" key="9">
    <source>
        <dbReference type="EMBL" id="KRX90970.1"/>
    </source>
</evidence>
<keyword evidence="6" id="KW-0496">Mitochondrion</keyword>